<gene>
    <name evidence="2" type="ORF">OLEA9_A068022</name>
</gene>
<accession>A0A8S0TG37</accession>
<evidence type="ECO:0000256" key="1">
    <source>
        <dbReference type="SAM" id="Phobius"/>
    </source>
</evidence>
<feature type="transmembrane region" description="Helical" evidence="1">
    <location>
        <begin position="20"/>
        <end position="38"/>
    </location>
</feature>
<dbReference type="AlphaFoldDB" id="A0A8S0TG37"/>
<sequence>RWRAVRQEGEEDERSVNKLLLAGSFISIAAVKCFFLQIRYPRHHQRHII</sequence>
<protein>
    <submittedName>
        <fullName evidence="2">Uncharacterized protein</fullName>
    </submittedName>
</protein>
<comment type="caution">
    <text evidence="2">The sequence shown here is derived from an EMBL/GenBank/DDBJ whole genome shotgun (WGS) entry which is preliminary data.</text>
</comment>
<keyword evidence="3" id="KW-1185">Reference proteome</keyword>
<name>A0A8S0TG37_OLEEU</name>
<reference evidence="2 3" key="1">
    <citation type="submission" date="2019-12" db="EMBL/GenBank/DDBJ databases">
        <authorList>
            <person name="Alioto T."/>
            <person name="Alioto T."/>
            <person name="Gomez Garrido J."/>
        </authorList>
    </citation>
    <scope>NUCLEOTIDE SEQUENCE [LARGE SCALE GENOMIC DNA]</scope>
</reference>
<evidence type="ECO:0000313" key="3">
    <source>
        <dbReference type="Proteomes" id="UP000594638"/>
    </source>
</evidence>
<keyword evidence="1" id="KW-1133">Transmembrane helix</keyword>
<dbReference type="EMBL" id="CACTIH010006201">
    <property type="protein sequence ID" value="CAA3004389.1"/>
    <property type="molecule type" value="Genomic_DNA"/>
</dbReference>
<evidence type="ECO:0000313" key="2">
    <source>
        <dbReference type="EMBL" id="CAA3004389.1"/>
    </source>
</evidence>
<dbReference type="Gramene" id="OE9A068022T1">
    <property type="protein sequence ID" value="OE9A068022C1"/>
    <property type="gene ID" value="OE9A068022"/>
</dbReference>
<dbReference type="Proteomes" id="UP000594638">
    <property type="component" value="Unassembled WGS sequence"/>
</dbReference>
<keyword evidence="1" id="KW-0812">Transmembrane</keyword>
<proteinExistence type="predicted"/>
<organism evidence="2 3">
    <name type="scientific">Olea europaea subsp. europaea</name>
    <dbReference type="NCBI Taxonomy" id="158383"/>
    <lineage>
        <taxon>Eukaryota</taxon>
        <taxon>Viridiplantae</taxon>
        <taxon>Streptophyta</taxon>
        <taxon>Embryophyta</taxon>
        <taxon>Tracheophyta</taxon>
        <taxon>Spermatophyta</taxon>
        <taxon>Magnoliopsida</taxon>
        <taxon>eudicotyledons</taxon>
        <taxon>Gunneridae</taxon>
        <taxon>Pentapetalae</taxon>
        <taxon>asterids</taxon>
        <taxon>lamiids</taxon>
        <taxon>Lamiales</taxon>
        <taxon>Oleaceae</taxon>
        <taxon>Oleeae</taxon>
        <taxon>Olea</taxon>
    </lineage>
</organism>
<feature type="non-terminal residue" evidence="2">
    <location>
        <position position="1"/>
    </location>
</feature>
<keyword evidence="1" id="KW-0472">Membrane</keyword>